<protein>
    <recommendedName>
        <fullName evidence="4">Peptidase aspartic putative domain-containing protein</fullName>
    </recommendedName>
</protein>
<name>A0A8K0CM85_IGNLU</name>
<dbReference type="PANTHER" id="PTHR47331">
    <property type="entry name" value="PHD-TYPE DOMAIN-CONTAINING PROTEIN"/>
    <property type="match status" value="1"/>
</dbReference>
<dbReference type="OrthoDB" id="6778505at2759"/>
<evidence type="ECO:0000313" key="2">
    <source>
        <dbReference type="EMBL" id="KAF2889940.1"/>
    </source>
</evidence>
<accession>A0A8K0CM85</accession>
<dbReference type="InterPro" id="IPR043502">
    <property type="entry name" value="DNA/RNA_pol_sf"/>
</dbReference>
<dbReference type="PANTHER" id="PTHR47331:SF5">
    <property type="entry name" value="RIBONUCLEASE H"/>
    <property type="match status" value="1"/>
</dbReference>
<feature type="non-terminal residue" evidence="2">
    <location>
        <position position="635"/>
    </location>
</feature>
<dbReference type="Proteomes" id="UP000801492">
    <property type="component" value="Unassembled WGS sequence"/>
</dbReference>
<feature type="compositionally biased region" description="Basic residues" evidence="1">
    <location>
        <begin position="101"/>
        <end position="112"/>
    </location>
</feature>
<dbReference type="GO" id="GO:0071897">
    <property type="term" value="P:DNA biosynthetic process"/>
    <property type="evidence" value="ECO:0007669"/>
    <property type="project" value="UniProtKB-ARBA"/>
</dbReference>
<evidence type="ECO:0008006" key="4">
    <source>
        <dbReference type="Google" id="ProtNLM"/>
    </source>
</evidence>
<gene>
    <name evidence="2" type="ORF">ILUMI_16233</name>
</gene>
<organism evidence="2 3">
    <name type="scientific">Ignelater luminosus</name>
    <name type="common">Cucubano</name>
    <name type="synonym">Pyrophorus luminosus</name>
    <dbReference type="NCBI Taxonomy" id="2038154"/>
    <lineage>
        <taxon>Eukaryota</taxon>
        <taxon>Metazoa</taxon>
        <taxon>Ecdysozoa</taxon>
        <taxon>Arthropoda</taxon>
        <taxon>Hexapoda</taxon>
        <taxon>Insecta</taxon>
        <taxon>Pterygota</taxon>
        <taxon>Neoptera</taxon>
        <taxon>Endopterygota</taxon>
        <taxon>Coleoptera</taxon>
        <taxon>Polyphaga</taxon>
        <taxon>Elateriformia</taxon>
        <taxon>Elateroidea</taxon>
        <taxon>Elateridae</taxon>
        <taxon>Agrypninae</taxon>
        <taxon>Pyrophorini</taxon>
        <taxon>Ignelater</taxon>
    </lineage>
</organism>
<keyword evidence="3" id="KW-1185">Reference proteome</keyword>
<reference evidence="2" key="1">
    <citation type="submission" date="2019-08" db="EMBL/GenBank/DDBJ databases">
        <title>The genome of the North American firefly Photinus pyralis.</title>
        <authorList>
            <consortium name="Photinus pyralis genome working group"/>
            <person name="Fallon T.R."/>
            <person name="Sander Lower S.E."/>
            <person name="Weng J.-K."/>
        </authorList>
    </citation>
    <scope>NUCLEOTIDE SEQUENCE</scope>
    <source>
        <strain evidence="2">TRF0915ILg1</strain>
        <tissue evidence="2">Whole body</tissue>
    </source>
</reference>
<proteinExistence type="predicted"/>
<dbReference type="EMBL" id="VTPC01060309">
    <property type="protein sequence ID" value="KAF2889940.1"/>
    <property type="molecule type" value="Genomic_DNA"/>
</dbReference>
<feature type="region of interest" description="Disordered" evidence="1">
    <location>
        <begin position="94"/>
        <end position="121"/>
    </location>
</feature>
<evidence type="ECO:0000256" key="1">
    <source>
        <dbReference type="SAM" id="MobiDB-lite"/>
    </source>
</evidence>
<sequence length="635" mass="71848">MLLVTKSKNYQELNNLLSVYDENLASLNNMGFKTDDWDFLLFYLFSRHFDKDTFARFEFEETENADNIPKFETLKNFVSKQCRALDIVGYSLENSTSSQKPPRHNSFRHAKSKQTNSLFAKNNNSNTSVSCYFCKANHFIYKCGSFQKNSPRERLNIAQKHNWCIHCLSPMHGTRGCKSRNSCLCNSKHHTLLHNLQNPNNDAESVKGIPNQEGLCLSEHQVPDPAAPTNKFCSLICNSSSVLLSTAIADVLDVRGSYQKDCGSQTNYISQKCSNRLGLPCFYSILLIQSLGNMLDKATDGEVSCIVKPFGKSSPNITIDAIILLQICPEMPSTPIDWTNWEHVQHLRLADPQYFKTSGIVILLGADIFPRVLRNGRVSGGIGEPVAINTIFSWVIMGKFEDNSPSRTNAVSLFSKIDLEQTNDVNSSIKRFWKIEEIPQSPATSLDEQMCEDLFLRTHSRDDTGRYIVELPLKEDEPRFESEDSRSLALRRLYSLEKRLSNNPEQYSDFMQEYLSAGCMEEIVANGLNSSKVFYIPHPCVLKPESTTTKLRVVSDASAKTNLGSLNDKLLCCLKLQKDITAVLSGFRVHLVVFTCDIKAMFNQILVAEKHQDYQRILWRFSSQDPLDPGAAQPR</sequence>
<dbReference type="AlphaFoldDB" id="A0A8K0CM85"/>
<evidence type="ECO:0000313" key="3">
    <source>
        <dbReference type="Proteomes" id="UP000801492"/>
    </source>
</evidence>
<dbReference type="SUPFAM" id="SSF56672">
    <property type="entry name" value="DNA/RNA polymerases"/>
    <property type="match status" value="1"/>
</dbReference>
<comment type="caution">
    <text evidence="2">The sequence shown here is derived from an EMBL/GenBank/DDBJ whole genome shotgun (WGS) entry which is preliminary data.</text>
</comment>